<dbReference type="NCBIfam" id="TIGR04131">
    <property type="entry name" value="Bac_Flav_CTERM"/>
    <property type="match status" value="1"/>
</dbReference>
<proteinExistence type="predicted"/>
<accession>A0ABU2Y839</accession>
<sequence length="577" mass="64665">MNSYSQEVTLYKQFGGHIDFTIIGNSMNLDENGAFSNCVINTSSSATLNLTDDETIKGAYLYWAGSGPGDFGVQLNNESITSQRNFNAVLETVDLPYFSAFYDVTAQIISERNTEYTLSELDLTDIISAYCPNGTNFAGWAILVIYENPNLPLNQINIYDGLEYVPNELSISLNNIDVIDTIDSKIGFIAWEGDAFLSVNESLYINGNLIGNPPLNPNDNAFNGTNTYTNSDELYNMDLDEYSIQNNIAIGDDTVNIQLTSGQDFVMINTIITKLNSQLPDATISIDNFQITSCNNRETQCYVTVYNNNSTKELPVNTSITIYGDENLLATTFTTSIIPINGSESIEIPLIIPESILQDFELKAVVNEINPVLEIRTDNNEYFLFINYPLPPVLEVQSPIENCNLGFEKGIFDFSDIYTEIITTVGSDVTITFYPTEEDYLNDTAPINPNFDYENISNPQTIYIKATNDLTGCYSYVTLPISVYNCPPFIPDGFSPNGDGINDEFNISGLYDIFTSFNLEIYNRWGTLVYDTNQNKEPWNGRLYNTKELVPTGVYYYILYPNDSNYKTVQGSVYVSR</sequence>
<dbReference type="Proteomes" id="UP001252186">
    <property type="component" value="Unassembled WGS sequence"/>
</dbReference>
<dbReference type="InterPro" id="IPR026341">
    <property type="entry name" value="T9SS_type_B"/>
</dbReference>
<comment type="caution">
    <text evidence="1">The sequence shown here is derived from an EMBL/GenBank/DDBJ whole genome shotgun (WGS) entry which is preliminary data.</text>
</comment>
<keyword evidence="2" id="KW-1185">Reference proteome</keyword>
<evidence type="ECO:0000313" key="2">
    <source>
        <dbReference type="Proteomes" id="UP001252186"/>
    </source>
</evidence>
<name>A0ABU2Y839_9FLAO</name>
<evidence type="ECO:0000313" key="1">
    <source>
        <dbReference type="EMBL" id="MDT0553814.1"/>
    </source>
</evidence>
<dbReference type="Pfam" id="PF13585">
    <property type="entry name" value="CHU_C"/>
    <property type="match status" value="1"/>
</dbReference>
<protein>
    <submittedName>
        <fullName evidence="1">Gliding motility-associated C-terminal domain-containing protein</fullName>
    </submittedName>
</protein>
<reference evidence="1 2" key="1">
    <citation type="submission" date="2023-09" db="EMBL/GenBank/DDBJ databases">
        <authorList>
            <person name="Rey-Velasco X."/>
        </authorList>
    </citation>
    <scope>NUCLEOTIDE SEQUENCE [LARGE SCALE GENOMIC DNA]</scope>
    <source>
        <strain evidence="1 2">P050</strain>
    </source>
</reference>
<dbReference type="RefSeq" id="WP_311593901.1">
    <property type="nucleotide sequence ID" value="NZ_JAVRHV010000006.1"/>
</dbReference>
<dbReference type="EMBL" id="JAVRHV010000006">
    <property type="protein sequence ID" value="MDT0553814.1"/>
    <property type="molecule type" value="Genomic_DNA"/>
</dbReference>
<organism evidence="1 2">
    <name type="scientific">Urechidicola vernalis</name>
    <dbReference type="NCBI Taxonomy" id="3075600"/>
    <lineage>
        <taxon>Bacteria</taxon>
        <taxon>Pseudomonadati</taxon>
        <taxon>Bacteroidota</taxon>
        <taxon>Flavobacteriia</taxon>
        <taxon>Flavobacteriales</taxon>
        <taxon>Flavobacteriaceae</taxon>
        <taxon>Urechidicola</taxon>
    </lineage>
</organism>
<gene>
    <name evidence="1" type="ORF">RM519_11195</name>
</gene>